<dbReference type="SUPFAM" id="SSF48498">
    <property type="entry name" value="Tetracyclin repressor-like, C-terminal domain"/>
    <property type="match status" value="1"/>
</dbReference>
<gene>
    <name evidence="6" type="ORF">Q5741_09900</name>
</gene>
<name>A0ABT9CBV0_9BACL</name>
<evidence type="ECO:0000259" key="5">
    <source>
        <dbReference type="PROSITE" id="PS50977"/>
    </source>
</evidence>
<accession>A0ABT9CBV0</accession>
<keyword evidence="1" id="KW-0805">Transcription regulation</keyword>
<dbReference type="PROSITE" id="PS50977">
    <property type="entry name" value="HTH_TETR_2"/>
    <property type="match status" value="1"/>
</dbReference>
<dbReference type="RefSeq" id="WP_305023936.1">
    <property type="nucleotide sequence ID" value="NZ_JAUQTB010000004.1"/>
</dbReference>
<protein>
    <submittedName>
        <fullName evidence="6">WHG domain-containing protein</fullName>
    </submittedName>
</protein>
<evidence type="ECO:0000313" key="7">
    <source>
        <dbReference type="Proteomes" id="UP001240171"/>
    </source>
</evidence>
<dbReference type="Gene3D" id="1.10.10.60">
    <property type="entry name" value="Homeodomain-like"/>
    <property type="match status" value="1"/>
</dbReference>
<comment type="caution">
    <text evidence="6">The sequence shown here is derived from an EMBL/GenBank/DDBJ whole genome shotgun (WGS) entry which is preliminary data.</text>
</comment>
<dbReference type="InterPro" id="IPR025996">
    <property type="entry name" value="MT1864/Rv1816-like_C"/>
</dbReference>
<dbReference type="InterPro" id="IPR009057">
    <property type="entry name" value="Homeodomain-like_sf"/>
</dbReference>
<feature type="DNA-binding region" description="H-T-H motif" evidence="4">
    <location>
        <begin position="29"/>
        <end position="48"/>
    </location>
</feature>
<dbReference type="InterPro" id="IPR036271">
    <property type="entry name" value="Tet_transcr_reg_TetR-rel_C_sf"/>
</dbReference>
<dbReference type="EMBL" id="JAUQTB010000004">
    <property type="protein sequence ID" value="MDO7906735.1"/>
    <property type="molecule type" value="Genomic_DNA"/>
</dbReference>
<reference evidence="6 7" key="1">
    <citation type="submission" date="2023-07" db="EMBL/GenBank/DDBJ databases">
        <title>Paenibacillus sp. JX-17 nov. isolated from soil.</title>
        <authorList>
            <person name="Wan Y."/>
            <person name="Liu B."/>
        </authorList>
    </citation>
    <scope>NUCLEOTIDE SEQUENCE [LARGE SCALE GENOMIC DNA]</scope>
    <source>
        <strain evidence="6 7">JX-17</strain>
    </source>
</reference>
<organism evidence="6 7">
    <name type="scientific">Paenibacillus lacisoli</name>
    <dbReference type="NCBI Taxonomy" id="3064525"/>
    <lineage>
        <taxon>Bacteria</taxon>
        <taxon>Bacillati</taxon>
        <taxon>Bacillota</taxon>
        <taxon>Bacilli</taxon>
        <taxon>Bacillales</taxon>
        <taxon>Paenibacillaceae</taxon>
        <taxon>Paenibacillus</taxon>
    </lineage>
</organism>
<keyword evidence="7" id="KW-1185">Reference proteome</keyword>
<evidence type="ECO:0000256" key="4">
    <source>
        <dbReference type="PROSITE-ProRule" id="PRU00335"/>
    </source>
</evidence>
<dbReference type="Proteomes" id="UP001240171">
    <property type="component" value="Unassembled WGS sequence"/>
</dbReference>
<evidence type="ECO:0000313" key="6">
    <source>
        <dbReference type="EMBL" id="MDO7906735.1"/>
    </source>
</evidence>
<keyword evidence="2 4" id="KW-0238">DNA-binding</keyword>
<proteinExistence type="predicted"/>
<feature type="domain" description="HTH tetR-type" evidence="5">
    <location>
        <begin position="6"/>
        <end position="66"/>
    </location>
</feature>
<evidence type="ECO:0000256" key="2">
    <source>
        <dbReference type="ARBA" id="ARBA00023125"/>
    </source>
</evidence>
<dbReference type="Pfam" id="PF13305">
    <property type="entry name" value="TetR_C_33"/>
    <property type="match status" value="1"/>
</dbReference>
<dbReference type="Gene3D" id="1.10.357.10">
    <property type="entry name" value="Tetracycline Repressor, domain 2"/>
    <property type="match status" value="1"/>
</dbReference>
<evidence type="ECO:0000256" key="1">
    <source>
        <dbReference type="ARBA" id="ARBA00023015"/>
    </source>
</evidence>
<evidence type="ECO:0000256" key="3">
    <source>
        <dbReference type="ARBA" id="ARBA00023163"/>
    </source>
</evidence>
<sequence>MSRRPGLDRTTLIQTAADIADTEGMEAVTLSSLAQRLGVRSPSLYNHIEGLPALRQALALHGTRMLVSELTDAVVGRAGDDAVRALCDAYISFAVRHPGLYDCTFAAPEPHEPELEAVSQHFLTLMLQAMQSYKLNDLDALHAVRGLRMMAHGYVSLERQRAYGMDFDPAESLNRLLNSFLRSLNDPLR</sequence>
<dbReference type="SUPFAM" id="SSF46689">
    <property type="entry name" value="Homeodomain-like"/>
    <property type="match status" value="1"/>
</dbReference>
<dbReference type="InterPro" id="IPR001647">
    <property type="entry name" value="HTH_TetR"/>
</dbReference>
<keyword evidence="3" id="KW-0804">Transcription</keyword>